<evidence type="ECO:0000256" key="3">
    <source>
        <dbReference type="ARBA" id="ARBA00022475"/>
    </source>
</evidence>
<proteinExistence type="inferred from homology"/>
<evidence type="ECO:0000313" key="10">
    <source>
        <dbReference type="Proteomes" id="UP000642070"/>
    </source>
</evidence>
<dbReference type="AlphaFoldDB" id="A0A917WLG3"/>
<dbReference type="GO" id="GO:0055085">
    <property type="term" value="P:transmembrane transport"/>
    <property type="evidence" value="ECO:0007669"/>
    <property type="project" value="InterPro"/>
</dbReference>
<dbReference type="PANTHER" id="PTHR30193">
    <property type="entry name" value="ABC TRANSPORTER PERMEASE PROTEIN"/>
    <property type="match status" value="1"/>
</dbReference>
<dbReference type="GO" id="GO:0005886">
    <property type="term" value="C:plasma membrane"/>
    <property type="evidence" value="ECO:0007669"/>
    <property type="project" value="UniProtKB-SubCell"/>
</dbReference>
<reference evidence="9" key="1">
    <citation type="journal article" date="2014" name="Int. J. Syst. Evol. Microbiol.">
        <title>Complete genome sequence of Corynebacterium casei LMG S-19264T (=DSM 44701T), isolated from a smear-ripened cheese.</title>
        <authorList>
            <consortium name="US DOE Joint Genome Institute (JGI-PGF)"/>
            <person name="Walter F."/>
            <person name="Albersmeier A."/>
            <person name="Kalinowski J."/>
            <person name="Ruckert C."/>
        </authorList>
    </citation>
    <scope>NUCLEOTIDE SEQUENCE</scope>
    <source>
        <strain evidence="9">JCM 19831</strain>
    </source>
</reference>
<evidence type="ECO:0000256" key="1">
    <source>
        <dbReference type="ARBA" id="ARBA00004651"/>
    </source>
</evidence>
<sequence length="302" mass="33639">MRHGRYPFIVGFLVAPVVLYAYFVLWPYVQTIILSFQQWRGFVAPRWVGTENYKRMLGEDRFWQALQHHGILLVFLPLVTIAFALLFAFLLNVGGKGRGGKTSGVWGSSFYRVVFFLPQVLAVPVIAVLFATVYRPNESGLINGVLLKLGLDEPVGFLIDKHLALPSLIAVLVWQAVGFYVVLFSAGMANIPAEIYEAAELDGANKVTLFFRVTFPLLWDTIQTAWVYLGILAFDAFAIVSVLAQDDGGPDGATTVLGLEIYDNMLQNRYGDAATYGVALCVLSLVFAAFTLRLTRRETYEY</sequence>
<evidence type="ECO:0000313" key="9">
    <source>
        <dbReference type="EMBL" id="GGM13645.1"/>
    </source>
</evidence>
<feature type="transmembrane region" description="Helical" evidence="7">
    <location>
        <begin position="225"/>
        <end position="244"/>
    </location>
</feature>
<dbReference type="SUPFAM" id="SSF161098">
    <property type="entry name" value="MetI-like"/>
    <property type="match status" value="1"/>
</dbReference>
<gene>
    <name evidence="9" type="ORF">GCM10007977_013380</name>
</gene>
<comment type="caution">
    <text evidence="9">The sequence shown here is derived from an EMBL/GenBank/DDBJ whole genome shotgun (WGS) entry which is preliminary data.</text>
</comment>
<protein>
    <submittedName>
        <fullName evidence="9">Sugar ABC transporter permease</fullName>
    </submittedName>
</protein>
<feature type="transmembrane region" description="Helical" evidence="7">
    <location>
        <begin position="113"/>
        <end position="134"/>
    </location>
</feature>
<dbReference type="PROSITE" id="PS50928">
    <property type="entry name" value="ABC_TM1"/>
    <property type="match status" value="1"/>
</dbReference>
<name>A0A917WLG3_9ACTN</name>
<feature type="transmembrane region" description="Helical" evidence="7">
    <location>
        <begin position="71"/>
        <end position="93"/>
    </location>
</feature>
<keyword evidence="4 7" id="KW-0812">Transmembrane</keyword>
<evidence type="ECO:0000256" key="4">
    <source>
        <dbReference type="ARBA" id="ARBA00022692"/>
    </source>
</evidence>
<comment type="subcellular location">
    <subcellularLocation>
        <location evidence="1 7">Cell membrane</location>
        <topology evidence="1 7">Multi-pass membrane protein</topology>
    </subcellularLocation>
</comment>
<dbReference type="PANTHER" id="PTHR30193:SF41">
    <property type="entry name" value="DIACETYLCHITOBIOSE UPTAKE SYSTEM PERMEASE PROTEIN NGCF"/>
    <property type="match status" value="1"/>
</dbReference>
<feature type="domain" description="ABC transmembrane type-1" evidence="8">
    <location>
        <begin position="66"/>
        <end position="291"/>
    </location>
</feature>
<keyword evidence="10" id="KW-1185">Reference proteome</keyword>
<dbReference type="CDD" id="cd06261">
    <property type="entry name" value="TM_PBP2"/>
    <property type="match status" value="1"/>
</dbReference>
<evidence type="ECO:0000256" key="2">
    <source>
        <dbReference type="ARBA" id="ARBA00022448"/>
    </source>
</evidence>
<dbReference type="InterPro" id="IPR035906">
    <property type="entry name" value="MetI-like_sf"/>
</dbReference>
<evidence type="ECO:0000256" key="7">
    <source>
        <dbReference type="RuleBase" id="RU363032"/>
    </source>
</evidence>
<keyword evidence="3" id="KW-1003">Cell membrane</keyword>
<keyword evidence="5 7" id="KW-1133">Transmembrane helix</keyword>
<keyword evidence="2 7" id="KW-0813">Transport</keyword>
<organism evidence="9 10">
    <name type="scientific">Dactylosporangium sucinum</name>
    <dbReference type="NCBI Taxonomy" id="1424081"/>
    <lineage>
        <taxon>Bacteria</taxon>
        <taxon>Bacillati</taxon>
        <taxon>Actinomycetota</taxon>
        <taxon>Actinomycetes</taxon>
        <taxon>Micromonosporales</taxon>
        <taxon>Micromonosporaceae</taxon>
        <taxon>Dactylosporangium</taxon>
    </lineage>
</organism>
<feature type="transmembrane region" description="Helical" evidence="7">
    <location>
        <begin position="273"/>
        <end position="292"/>
    </location>
</feature>
<reference evidence="9" key="2">
    <citation type="submission" date="2020-09" db="EMBL/GenBank/DDBJ databases">
        <authorList>
            <person name="Sun Q."/>
            <person name="Ohkuma M."/>
        </authorList>
    </citation>
    <scope>NUCLEOTIDE SEQUENCE</scope>
    <source>
        <strain evidence="9">JCM 19831</strain>
    </source>
</reference>
<dbReference type="Gene3D" id="1.10.3720.10">
    <property type="entry name" value="MetI-like"/>
    <property type="match status" value="1"/>
</dbReference>
<dbReference type="InterPro" id="IPR000515">
    <property type="entry name" value="MetI-like"/>
</dbReference>
<keyword evidence="6 7" id="KW-0472">Membrane</keyword>
<feature type="transmembrane region" description="Helical" evidence="7">
    <location>
        <begin position="163"/>
        <end position="183"/>
    </location>
</feature>
<dbReference type="Pfam" id="PF00528">
    <property type="entry name" value="BPD_transp_1"/>
    <property type="match status" value="1"/>
</dbReference>
<evidence type="ECO:0000256" key="5">
    <source>
        <dbReference type="ARBA" id="ARBA00022989"/>
    </source>
</evidence>
<evidence type="ECO:0000256" key="6">
    <source>
        <dbReference type="ARBA" id="ARBA00023136"/>
    </source>
</evidence>
<dbReference type="InterPro" id="IPR051393">
    <property type="entry name" value="ABC_transporter_permease"/>
</dbReference>
<comment type="similarity">
    <text evidence="7">Belongs to the binding-protein-dependent transport system permease family.</text>
</comment>
<dbReference type="Proteomes" id="UP000642070">
    <property type="component" value="Unassembled WGS sequence"/>
</dbReference>
<feature type="transmembrane region" description="Helical" evidence="7">
    <location>
        <begin position="7"/>
        <end position="29"/>
    </location>
</feature>
<dbReference type="EMBL" id="BMPI01000005">
    <property type="protein sequence ID" value="GGM13645.1"/>
    <property type="molecule type" value="Genomic_DNA"/>
</dbReference>
<accession>A0A917WLG3</accession>
<evidence type="ECO:0000259" key="8">
    <source>
        <dbReference type="PROSITE" id="PS50928"/>
    </source>
</evidence>